<gene>
    <name evidence="5" type="ORF">HXX76_014794</name>
</gene>
<dbReference type="InterPro" id="IPR001304">
    <property type="entry name" value="C-type_lectin-like"/>
</dbReference>
<feature type="compositionally biased region" description="Pro residues" evidence="2">
    <location>
        <begin position="849"/>
        <end position="860"/>
    </location>
</feature>
<feature type="domain" description="C-type lectin" evidence="4">
    <location>
        <begin position="1212"/>
        <end position="1347"/>
    </location>
</feature>
<reference evidence="5" key="1">
    <citation type="journal article" date="2020" name="bioRxiv">
        <title>Comparative genomics of Chlamydomonas.</title>
        <authorList>
            <person name="Craig R.J."/>
            <person name="Hasan A.R."/>
            <person name="Ness R.W."/>
            <person name="Keightley P.D."/>
        </authorList>
    </citation>
    <scope>NUCLEOTIDE SEQUENCE</scope>
    <source>
        <strain evidence="5">SAG 7.73</strain>
    </source>
</reference>
<dbReference type="EMBL" id="JAEHOC010000069">
    <property type="protein sequence ID" value="KAG2424120.1"/>
    <property type="molecule type" value="Genomic_DNA"/>
</dbReference>
<dbReference type="Pfam" id="PF00059">
    <property type="entry name" value="Lectin_C"/>
    <property type="match status" value="4"/>
</dbReference>
<comment type="caution">
    <text evidence="5">The sequence shown here is derived from an EMBL/GenBank/DDBJ whole genome shotgun (WGS) entry which is preliminary data.</text>
</comment>
<keyword evidence="3" id="KW-1133">Transmembrane helix</keyword>
<protein>
    <recommendedName>
        <fullName evidence="4">C-type lectin domain-containing protein</fullName>
    </recommendedName>
</protein>
<feature type="domain" description="C-type lectin" evidence="4">
    <location>
        <begin position="712"/>
        <end position="830"/>
    </location>
</feature>
<dbReference type="InterPro" id="IPR050111">
    <property type="entry name" value="C-type_lectin/snaclec_domain"/>
</dbReference>
<keyword evidence="6" id="KW-1185">Reference proteome</keyword>
<dbReference type="OrthoDB" id="544772at2759"/>
<feature type="domain" description="C-type lectin" evidence="4">
    <location>
        <begin position="1379"/>
        <end position="1504"/>
    </location>
</feature>
<evidence type="ECO:0000256" key="2">
    <source>
        <dbReference type="SAM" id="MobiDB-lite"/>
    </source>
</evidence>
<dbReference type="Gene3D" id="3.10.100.10">
    <property type="entry name" value="Mannose-Binding Protein A, subunit A"/>
    <property type="match status" value="8"/>
</dbReference>
<dbReference type="SUPFAM" id="SSF56436">
    <property type="entry name" value="C-type lectin-like"/>
    <property type="match status" value="8"/>
</dbReference>
<accession>A0A835VQK2</accession>
<dbReference type="PROSITE" id="PS50041">
    <property type="entry name" value="C_TYPE_LECTIN_2"/>
    <property type="match status" value="8"/>
</dbReference>
<feature type="domain" description="C-type lectin" evidence="4">
    <location>
        <begin position="63"/>
        <end position="152"/>
    </location>
</feature>
<keyword evidence="3" id="KW-0812">Transmembrane</keyword>
<feature type="domain" description="C-type lectin" evidence="4">
    <location>
        <begin position="199"/>
        <end position="325"/>
    </location>
</feature>
<feature type="domain" description="C-type lectin" evidence="4">
    <location>
        <begin position="1062"/>
        <end position="1197"/>
    </location>
</feature>
<evidence type="ECO:0000256" key="3">
    <source>
        <dbReference type="SAM" id="Phobius"/>
    </source>
</evidence>
<dbReference type="InterPro" id="IPR016186">
    <property type="entry name" value="C-type_lectin-like/link_sf"/>
</dbReference>
<dbReference type="SMART" id="SM00034">
    <property type="entry name" value="CLECT"/>
    <property type="match status" value="7"/>
</dbReference>
<evidence type="ECO:0000259" key="4">
    <source>
        <dbReference type="PROSITE" id="PS50041"/>
    </source>
</evidence>
<keyword evidence="3" id="KW-0472">Membrane</keyword>
<evidence type="ECO:0000313" key="5">
    <source>
        <dbReference type="EMBL" id="KAG2424120.1"/>
    </source>
</evidence>
<evidence type="ECO:0000313" key="6">
    <source>
        <dbReference type="Proteomes" id="UP000650467"/>
    </source>
</evidence>
<dbReference type="Proteomes" id="UP000650467">
    <property type="component" value="Unassembled WGS sequence"/>
</dbReference>
<dbReference type="PROSITE" id="PS00615">
    <property type="entry name" value="C_TYPE_LECTIN_1"/>
    <property type="match status" value="1"/>
</dbReference>
<feature type="domain" description="C-type lectin" evidence="4">
    <location>
        <begin position="890"/>
        <end position="962"/>
    </location>
</feature>
<name>A0A835VQK2_CHLIN</name>
<keyword evidence="1" id="KW-1015">Disulfide bond</keyword>
<dbReference type="InterPro" id="IPR016187">
    <property type="entry name" value="CTDL_fold"/>
</dbReference>
<sequence>MPLTPVVAQGISPVATVRTTYLALIPSGASVSTSGFSNPFCRFLRLRTCSSIFQRFRPPRQEWRTDEFMLFETPMPWGAAAGFCKAHNGELAPMTDMGQMQIVLGLFTTWAAGKFNGSLSVWIGASNAGGGAAWRYTTGDNLQFGIWSGGDCNQHLRVLCRRPLTKRPAPVVGVMPSAAMTIMDTRNSFYKQEMRGNAAKSFCERRGGILASINSANEADVVVAMVREWARNSRVSGVTRVWLGGRFTAAVRTAGSASPGSDAFREWQWYDNMPFDYTRAGVQLPTAPVAADLCLVWLISVREGEGATDDWAAYSCDEFAQPLCQADLQPFVCNTGNSMPRPANGGVGSLLYCPPATVITGITGVVPPTSNALDQRSISYAAICGNPGVPAALQKRDEEAAPVCRSRWSIPREEGPAFLVSDPIGNLSRVDACVHACGVASARTMSAYAPPLLAVLYIDGTCRCGRALTGRQLDAASVEEAEFRNSTTTVFQYGRAPNIRALCTISESKLHNGYVATSEFAFDVKRLGFTPRLISLVRDSKYRLFTKPTDWNAAQRLCTLHGGHLAVLEDLQDVDDLVALLQANIGTGAGGGDLYFGARLWVGLFAAQAPGYRWINGMSLKYNITILSEWDWAPSNCGLLQLDTRMVNGRQVTNGTMQAGGCDNVNSFICETSTIVDDSLEDVSPGETRSVTGLPTYVGNWTVTLYSGHAVSWHDAQRICRKAGKDLMWFFNAAEQTWLTSWLQSTNISTGVWTALAQADGARFAWRTDEDPMSMALSTWQWPGAATVGLPTGSSVPPSGFCAQLKRNATTGAYGVAISSCRDALAFACKTGTAWAGPPAVVTTEVQSPSPPPPSPPPDGTPAGTVITTMRSLRFILFGLESGAPVDRPTFASKSEYHAVGDLVRAQLVGRISSLYFSFWFGLTRDGPSSFRYDSGNAPSLGATAWGDGEPNNMGNSENCVESRVYLREYGGAQSLVSQQFRKIFGSAYWEAFWSSYSDSWLFYLYEFGGQALRKWFRDYRNLWNDVDCGTNLGYMCQVPLPVAARPPRNTDLSKLEYQITVAGQHYTMYGTQVSWADAKALCEANGQVLADFATGAEFYDVIKTLYHYVYNVPTYTEEVLDAWIGYNRMYSTNLLGAGDAWTANGILASYTTGYYIWDASSKGTEAACFMLYVKPKAYSWNFDRGACTELHRPLCRSDRNALAPYLETATINGKRYAFYKEKRNWGRARDHCRSRPGGELATFSDAEWVYVRDFITAQASNIASTPGAMDPASSTLTAFVGLQQLTTYPVWTMIDEPVRALTGNTAWLSGEPASSNYCGSIIFGGGQATAAWKSDGCGTERTFVCEYVPSTAVAPPPSPIPPKSLYELKASQAVQVNRGAFVYTLITDPALRASWDQAQLMCQLMPGAPGTLATIYTREDMNYFSKLAGLAEGDAPDVWVAYGDFLSAGSPYWTLSNFAPEGLNTSWAANQDPSGTAACGYLDTSSRDLRRRACSATLSMLCMSPLTATAFQHVEVAELSGDGLPDVMVASNCPWDNGGSFIGLQQPSPSSLSVAADQAIAPALAFRACGDGIPNVGVEECDMGEGNAACNYCQIAGRYTVHASAREVYISVGDGGNITLDKLGTNLYMYGQVRTFRDLSDNDPLLYKGFSANVNDNVFPVNQPIAVHKSRSLAPGTPFQYRVFFETDASKPGRPNWADVESAPANDTSFRNATSSCGCTSDNSGGQPVDLSVTQAFGAIEFSWAVGSACESSVSITRSLIDPVTQDPVNETTVAQLSIGLTCGTRYRPSKTEVDEDIIRDNLQVGLTYRYCVVVASAPSSVYFLNASDPLNPMRFVSAPTCKHIQIQWAGRISGEVRTKFDTPAPGIRLTARLIGSPYVVSGTTDDSGRYDLALQSDVPGCDPVGAPETCLKRAVRLTASARTKLRSGRVLLHTFSMNNRLGSAQTLALAHMEVQESVRILDESSLPIMGYVRWPGSVANTGYDQTRGCPIREARVCALNHRDNSTISCATSDPDGGFLIVAGIGSYARLNVKWNNHTFSIAMPYGVEVQNTGAFEVTKPIYDVDIRNIETRTLRVGLVGGLCRYALGKPQLQFSAYECEDQASQRAVQRRVDLDPALPYTTLTVPALAWDVSYVDLGDPIPGLLPEAVRNYLLITNQITQFKNLTTEPSNSQMEATYAPPTITWEFMAPNDLELEVCKDYKGGFVMCGEFSLRRKCDSGAPNALQSVYSKFNPPDSALVGKDVVLLRRGAKYKTRVRLFQQYGRLRCDDIRSSILLQDSISGEVESNKCSIGKKGCTETVEMQALTGTSEYIYDLQPGPINFGFESAYALPLSVVASSVGWPSRSFLLYSIIEGTETRTGTGYIEIPIPVPLLILRDPPGDRSFATIKSSISTGVQLTMVHHGKTTCGGQSSPEIFKKALVVSGLAAQLSNLLMNAIPFYKIGKTAKIAKAVKDVRASVSALEASLLSKVTIFDKLKKLKNSVESAANTVKGWADKAKQWELFTSGKPKTIVEDFDVATRTRSATVSGVSSTGLDASTVVTRARAGAVDETVVQSNKEKVMAALLEAVAAAKSGASSAGAAVKSGAGSAARGSWNLAKKFARSELLGKLVEFVRYDNKQIQKAAKYITRLNALDTRRDYIKNASTTQPDSVALARGAALSYRRVPDTMQFVQSIFAQAGMPADTDTVLMVLSELSDMDPEQSTQLLGRLVQRFDQWGNYTDAVQNDPNLALPKVDVKAMTVAFNKDPYVTGPGNKGWGNEPSAVPDEYRSSSPDFELQPKGFNSIYPICSKSSIGVGFDIDNQVCLGLGAMVCQPAIRDRGQAGIITEKAYYDEDGEESYYKMTVTREEGFSTPEESTPEMAGANSDMILAPTFAIQFILQDELDFDTQTCTPSATMGIPGWMVKDNMDGTAWHSVYHIKNVILPELANKIAAEERKLPAARNMDVLANLKQGQRGWTEILNIYNKLTEVAKTQDEELPNYQMGQQDVNGLVQGLVEPVWHLGTDEHPDRLSQGYEARTVDPNRLENSPVWKLGYFEGAEKLQQLMLRTQAYMDNSSRMGNPVIAPYTRGAMGGIHTSKQLDVLQDVYSRDFNTFSFSGGGGSYSYSMTTASTMVTKVQFSISFKDMFGFQGGGGGGTGFWVETQEENNYGFELEFNSQLLQQTDRERTVSFTLKDKDPGDQFLFKVKPDLAFGTPMFELLAGRSKCPYEPGTQQREMAALSVFGGQAVKTNIKQGEEALFELLLENKSGTDENVRIQLEPDLASNSGAMYVQLMGAPWVQPVPFTLRGPFATQTKALVSARCGPKYVNSSIDIVARGMCDGADYARTSLTLRCYSRCPEARWPQAWPTTRPIIYNYTDNLAQKNIRLVLFNPAYTIQQWKTHPRLNGTQIVIEYTNVVTDGGIWRPLRNASSGLVIDFGKLEDPSFGFAPYDWPAWRDLSADGDYLIRYVTYCDAAVGGGMDSRYEGEPLPLLVDRRPPVPVRNSLWPSMTYLPGDAISISFSEPLDCRTPHAHNWVGNSTDGSGVYAVLPAHFYSTCEGRTVSLVWNPVVRPPALTANQNVSLTLWGARDLAGNALPVSVNFTFSVGTLTTNLPVSLNLALGPLPTGQRRLLFAPSALPAALQQRLDWEADDDDAIATMLAERQAAKEAVLAVANRLLSSCMGAEYVAAFIATDMMQDDDLLTMVLEVHALHNRATGERQAAMATKLALAATDNSSCLHAGLEKAFAPVRGVFTLKDLDEQLLEATSPEELAAARAKAAGRASAAGFPAQWQAGLRHLAAVADDMAAEAGAVRQMQAHEGASGRLVQPDGGSAEGASQQHDLKLQLPAAGTEQGPHSVGGSREAQRLQSRRSLTGPEGGASAITTAGAAVAGATRGGLAAWVRGHPLMGLLGVLLGGNVVVVAMVATLWHIRRRHRSAPAAKANQALPSRS</sequence>
<dbReference type="CDD" id="cd00037">
    <property type="entry name" value="CLECT"/>
    <property type="match status" value="7"/>
</dbReference>
<feature type="transmembrane region" description="Helical" evidence="3">
    <location>
        <begin position="3892"/>
        <end position="3914"/>
    </location>
</feature>
<proteinExistence type="predicted"/>
<organism evidence="5 6">
    <name type="scientific">Chlamydomonas incerta</name>
    <dbReference type="NCBI Taxonomy" id="51695"/>
    <lineage>
        <taxon>Eukaryota</taxon>
        <taxon>Viridiplantae</taxon>
        <taxon>Chlorophyta</taxon>
        <taxon>core chlorophytes</taxon>
        <taxon>Chlorophyceae</taxon>
        <taxon>CS clade</taxon>
        <taxon>Chlamydomonadales</taxon>
        <taxon>Chlamydomonadaceae</taxon>
        <taxon>Chlamydomonas</taxon>
    </lineage>
</organism>
<dbReference type="InterPro" id="IPR018378">
    <property type="entry name" value="C-type_lectin_CS"/>
</dbReference>
<feature type="region of interest" description="Disordered" evidence="2">
    <location>
        <begin position="842"/>
        <end position="865"/>
    </location>
</feature>
<feature type="domain" description="C-type lectin" evidence="4">
    <location>
        <begin position="537"/>
        <end position="671"/>
    </location>
</feature>
<dbReference type="PANTHER" id="PTHR22803">
    <property type="entry name" value="MANNOSE, PHOSPHOLIPASE, LECTIN RECEPTOR RELATED"/>
    <property type="match status" value="1"/>
</dbReference>
<feature type="region of interest" description="Disordered" evidence="2">
    <location>
        <begin position="3797"/>
        <end position="3866"/>
    </location>
</feature>
<evidence type="ECO:0000256" key="1">
    <source>
        <dbReference type="ARBA" id="ARBA00023157"/>
    </source>
</evidence>